<comment type="similarity">
    <text evidence="3 7">Belongs to the FPP/GGPP synthase family.</text>
</comment>
<sequence>MPAPLDAHPIFHARTDESARIVAREASSFSVRLDEYNSDNSDYGGRTAEIANTGTHLRSLLVHLGADRPEDTAADAAAGDAIVGAAFDLVHTGLCIIDDVIDADHSRRGLKTIHATAAGIASPTIGTHAAIHYGNSIAILIGMNAVNDATALIAQAPIDPDTARTIISILAGAVDDAVIGEFMDVEHSIPGHTPTPRQVDNAAVLKTSPYSFEAPLVCGGLLAGRPAHDIDTLRVIARHVGAAFRMADDLRALTSNAVVGDIRNHRTTPLMVLAESYPTWPAIHLALSSMEMDTARALLEDSGILEEAREIGHAQLRAATDKVHGSHMFSAAAEVTFDYLFSRLEEIMTASAN</sequence>
<evidence type="ECO:0000256" key="6">
    <source>
        <dbReference type="ARBA" id="ARBA00022842"/>
    </source>
</evidence>
<dbReference type="PANTHER" id="PTHR12001">
    <property type="entry name" value="GERANYLGERANYL PYROPHOSPHATE SYNTHASE"/>
    <property type="match status" value="1"/>
</dbReference>
<evidence type="ECO:0000256" key="2">
    <source>
        <dbReference type="ARBA" id="ARBA00005128"/>
    </source>
</evidence>
<comment type="pathway">
    <text evidence="2">Isoprenoid biosynthesis.</text>
</comment>
<evidence type="ECO:0000313" key="8">
    <source>
        <dbReference type="EMBL" id="WOT02837.1"/>
    </source>
</evidence>
<organism evidence="8 9">
    <name type="scientific">Corynebacterium pyruviciproducens</name>
    <dbReference type="NCBI Taxonomy" id="598660"/>
    <lineage>
        <taxon>Bacteria</taxon>
        <taxon>Bacillati</taxon>
        <taxon>Actinomycetota</taxon>
        <taxon>Actinomycetes</taxon>
        <taxon>Mycobacteriales</taxon>
        <taxon>Corynebacteriaceae</taxon>
        <taxon>Corynebacterium</taxon>
    </lineage>
</organism>
<evidence type="ECO:0000256" key="5">
    <source>
        <dbReference type="ARBA" id="ARBA00022723"/>
    </source>
</evidence>
<dbReference type="Proteomes" id="UP000234560">
    <property type="component" value="Chromosome"/>
</dbReference>
<dbReference type="GO" id="GO:0004659">
    <property type="term" value="F:prenyltransferase activity"/>
    <property type="evidence" value="ECO:0007669"/>
    <property type="project" value="InterPro"/>
</dbReference>
<proteinExistence type="inferred from homology"/>
<dbReference type="SUPFAM" id="SSF48576">
    <property type="entry name" value="Terpenoid synthases"/>
    <property type="match status" value="1"/>
</dbReference>
<dbReference type="Pfam" id="PF00348">
    <property type="entry name" value="polyprenyl_synt"/>
    <property type="match status" value="1"/>
</dbReference>
<evidence type="ECO:0000256" key="1">
    <source>
        <dbReference type="ARBA" id="ARBA00001946"/>
    </source>
</evidence>
<accession>A0AAF0YSZ4</accession>
<protein>
    <submittedName>
        <fullName evidence="8">Polyprenyl synthetase family protein</fullName>
    </submittedName>
</protein>
<evidence type="ECO:0000256" key="3">
    <source>
        <dbReference type="ARBA" id="ARBA00006706"/>
    </source>
</evidence>
<reference evidence="8" key="1">
    <citation type="submission" date="2017-12" db="EMBL/GenBank/DDBJ databases">
        <authorList>
            <person name="Thomas-White K."/>
            <person name="Wolfe A.J."/>
        </authorList>
    </citation>
    <scope>NUCLEOTIDE SEQUENCE</scope>
    <source>
        <strain evidence="8">UMB0763</strain>
    </source>
</reference>
<dbReference type="AlphaFoldDB" id="A0AAF0YSZ4"/>
<dbReference type="PANTHER" id="PTHR12001:SF85">
    <property type="entry name" value="SHORT CHAIN ISOPRENYL DIPHOSPHATE SYNTHASE"/>
    <property type="match status" value="1"/>
</dbReference>
<dbReference type="InterPro" id="IPR000092">
    <property type="entry name" value="Polyprenyl_synt"/>
</dbReference>
<evidence type="ECO:0000313" key="9">
    <source>
        <dbReference type="Proteomes" id="UP000234560"/>
    </source>
</evidence>
<keyword evidence="6" id="KW-0460">Magnesium</keyword>
<dbReference type="RefSeq" id="WP_101678407.1">
    <property type="nucleotide sequence ID" value="NZ_CAMIHY010000006.1"/>
</dbReference>
<dbReference type="EMBL" id="CP136958">
    <property type="protein sequence ID" value="WOT02837.1"/>
    <property type="molecule type" value="Genomic_DNA"/>
</dbReference>
<dbReference type="KEGG" id="cpyr:CYJ47_03430"/>
<keyword evidence="4 7" id="KW-0808">Transferase</keyword>
<name>A0AAF0YSZ4_9CORY</name>
<dbReference type="InterPro" id="IPR008949">
    <property type="entry name" value="Isoprenoid_synthase_dom_sf"/>
</dbReference>
<reference evidence="8" key="2">
    <citation type="submission" date="2023-10" db="EMBL/GenBank/DDBJ databases">
        <authorList>
            <person name="Choi B."/>
        </authorList>
    </citation>
    <scope>NUCLEOTIDE SEQUENCE</scope>
    <source>
        <strain evidence="8">UMB0763</strain>
    </source>
</reference>
<dbReference type="GO" id="GO:0008299">
    <property type="term" value="P:isoprenoid biosynthetic process"/>
    <property type="evidence" value="ECO:0007669"/>
    <property type="project" value="InterPro"/>
</dbReference>
<comment type="cofactor">
    <cofactor evidence="1">
        <name>Mg(2+)</name>
        <dbReference type="ChEBI" id="CHEBI:18420"/>
    </cofactor>
</comment>
<dbReference type="GO" id="GO:0046872">
    <property type="term" value="F:metal ion binding"/>
    <property type="evidence" value="ECO:0007669"/>
    <property type="project" value="UniProtKB-KW"/>
</dbReference>
<keyword evidence="5" id="KW-0479">Metal-binding</keyword>
<dbReference type="Gene3D" id="1.10.600.10">
    <property type="entry name" value="Farnesyl Diphosphate Synthase"/>
    <property type="match status" value="1"/>
</dbReference>
<gene>
    <name evidence="8" type="ORF">CYJ47_03430</name>
</gene>
<evidence type="ECO:0000256" key="4">
    <source>
        <dbReference type="ARBA" id="ARBA00022679"/>
    </source>
</evidence>
<evidence type="ECO:0000256" key="7">
    <source>
        <dbReference type="RuleBase" id="RU004466"/>
    </source>
</evidence>